<dbReference type="NCBIfam" id="TIGR00484">
    <property type="entry name" value="EF-G"/>
    <property type="match status" value="1"/>
</dbReference>
<dbReference type="PROSITE" id="PS00301">
    <property type="entry name" value="G_TR_1"/>
    <property type="match status" value="1"/>
</dbReference>
<dbReference type="OrthoDB" id="9804431at2"/>
<dbReference type="Pfam" id="PF00009">
    <property type="entry name" value="GTP_EFTU"/>
    <property type="match status" value="1"/>
</dbReference>
<dbReference type="SMART" id="SM00889">
    <property type="entry name" value="EFG_IV"/>
    <property type="match status" value="1"/>
</dbReference>
<dbReference type="InterPro" id="IPR041095">
    <property type="entry name" value="EFG_II"/>
</dbReference>
<dbReference type="SUPFAM" id="SSF54980">
    <property type="entry name" value="EF-G C-terminal domain-like"/>
    <property type="match status" value="2"/>
</dbReference>
<evidence type="ECO:0000256" key="2">
    <source>
        <dbReference type="ARBA" id="ARBA00017872"/>
    </source>
</evidence>
<dbReference type="InterPro" id="IPR020568">
    <property type="entry name" value="Ribosomal_Su5_D2-typ_SF"/>
</dbReference>
<dbReference type="PRINTS" id="PR00315">
    <property type="entry name" value="ELONGATNFCT"/>
</dbReference>
<comment type="subcellular location">
    <subcellularLocation>
        <location evidence="8">Cytoplasm</location>
    </subcellularLocation>
</comment>
<dbReference type="GO" id="GO:0003746">
    <property type="term" value="F:translation elongation factor activity"/>
    <property type="evidence" value="ECO:0007669"/>
    <property type="project" value="UniProtKB-UniRule"/>
</dbReference>
<dbReference type="FunFam" id="3.40.50.300:FF:000029">
    <property type="entry name" value="Elongation factor G"/>
    <property type="match status" value="1"/>
</dbReference>
<evidence type="ECO:0000256" key="1">
    <source>
        <dbReference type="ARBA" id="ARBA00005870"/>
    </source>
</evidence>
<dbReference type="GO" id="GO:0003924">
    <property type="term" value="F:GTPase activity"/>
    <property type="evidence" value="ECO:0007669"/>
    <property type="project" value="InterPro"/>
</dbReference>
<dbReference type="SMART" id="SM00838">
    <property type="entry name" value="EFG_C"/>
    <property type="match status" value="1"/>
</dbReference>
<comment type="caution">
    <text evidence="10">The sequence shown here is derived from an EMBL/GenBank/DDBJ whole genome shotgun (WGS) entry which is preliminary data.</text>
</comment>
<dbReference type="InterPro" id="IPR005517">
    <property type="entry name" value="Transl_elong_EFG/EF2_IV"/>
</dbReference>
<dbReference type="PANTHER" id="PTHR43261:SF1">
    <property type="entry name" value="RIBOSOME-RELEASING FACTOR 2, MITOCHONDRIAL"/>
    <property type="match status" value="1"/>
</dbReference>
<dbReference type="RefSeq" id="WP_116885057.1">
    <property type="nucleotide sequence ID" value="NZ_CABMMC010000081.1"/>
</dbReference>
<gene>
    <name evidence="8" type="primary">fusA</name>
    <name evidence="10" type="ORF">C8D82_12632</name>
</gene>
<dbReference type="FunFam" id="3.30.230.10:FF:000003">
    <property type="entry name" value="Elongation factor G"/>
    <property type="match status" value="1"/>
</dbReference>
<proteinExistence type="inferred from homology"/>
<dbReference type="CDD" id="cd01886">
    <property type="entry name" value="EF-G"/>
    <property type="match status" value="1"/>
</dbReference>
<protein>
    <recommendedName>
        <fullName evidence="2 8">Elongation factor G</fullName>
        <shortName evidence="8">EF-G</shortName>
    </recommendedName>
</protein>
<keyword evidence="6 8" id="KW-0342">GTP-binding</keyword>
<dbReference type="InterPro" id="IPR031157">
    <property type="entry name" value="G_TR_CS"/>
</dbReference>
<dbReference type="InterPro" id="IPR000795">
    <property type="entry name" value="T_Tr_GTP-bd_dom"/>
</dbReference>
<organism evidence="10 11">
    <name type="scientific">Victivallis vadensis</name>
    <dbReference type="NCBI Taxonomy" id="172901"/>
    <lineage>
        <taxon>Bacteria</taxon>
        <taxon>Pseudomonadati</taxon>
        <taxon>Lentisphaerota</taxon>
        <taxon>Lentisphaeria</taxon>
        <taxon>Victivallales</taxon>
        <taxon>Victivallaceae</taxon>
        <taxon>Victivallis</taxon>
    </lineage>
</organism>
<dbReference type="InterPro" id="IPR035649">
    <property type="entry name" value="EFG_V"/>
</dbReference>
<dbReference type="Pfam" id="PF14492">
    <property type="entry name" value="EFG_III"/>
    <property type="match status" value="1"/>
</dbReference>
<dbReference type="InterPro" id="IPR000640">
    <property type="entry name" value="EFG_V-like"/>
</dbReference>
<dbReference type="Gene3D" id="3.30.70.240">
    <property type="match status" value="1"/>
</dbReference>
<dbReference type="PROSITE" id="PS51722">
    <property type="entry name" value="G_TR_2"/>
    <property type="match status" value="1"/>
</dbReference>
<sequence length="704" mass="77051">MSTEIDKTQYHESPHRKVALKDTRNIGIMAHIDAGKTTLTERILFYSGVNYKIGDTHEGTATMDWMEQERERGITITSAATTCYWKNHRINIIDTPGHVDFTAEVERSLRVLDGAVAVFCSVGKVQPQTETVWRQAQKYKVPVVALVNKMDRTGADFEGVVAEIKSKLGATPVPLMLPIGKEADFKGVIDVLEGKAVYFDDATNGVKMTTEELTGELAERREEAYNHMVECLAEVDDEIMELFLAEEAPTHDQLKAALRRATCGARIVPVACCTAFKNKGVQPVLDIVVDYLPSPVDIWEIHGSDPSTGAPLTRHVGDLQPFAALVFKIMTDPFVGKLYYFRVYSGVAAQGMSVLNPRTGKRERLGRLLQMHANQREEHDEIFSGDIAAAVGLKNVTTGDTICLEDDPIVLESMSFPEPVISIAVEPKSSGDRDKLTKGLIALSDEDPTFQIHSDEETGQTIISGMGELHLEIILDRLVREFKVEANTGAPQVAYREALCGPADSNTKFVRQSGGRGQYGHCIINLIPGEGGSGVVFENKVVGGNIPKEYIKPIEQGIREAAASGVLAGYPVIDFKVELIDGSYHPVDSSEMAFKIAGSMAFKDAARKAGLMLLEPIMKVELTAPDENTGDLIGDLTSRRGQIVSIDAGSNGNSRINANVPLSELFGYATAIRSLSRGRATYSMEPAHFERVPKQIQDKIVEKK</sequence>
<keyword evidence="4 8" id="KW-0251">Elongation factor</keyword>
<dbReference type="InterPro" id="IPR009022">
    <property type="entry name" value="EFG_III"/>
</dbReference>
<dbReference type="CDD" id="cd01434">
    <property type="entry name" value="EFG_mtEFG1_IV"/>
    <property type="match status" value="1"/>
</dbReference>
<evidence type="ECO:0000259" key="9">
    <source>
        <dbReference type="PROSITE" id="PS51722"/>
    </source>
</evidence>
<dbReference type="SUPFAM" id="SSF52540">
    <property type="entry name" value="P-loop containing nucleoside triphosphate hydrolases"/>
    <property type="match status" value="1"/>
</dbReference>
<dbReference type="Pfam" id="PF00679">
    <property type="entry name" value="EFG_C"/>
    <property type="match status" value="1"/>
</dbReference>
<evidence type="ECO:0000256" key="4">
    <source>
        <dbReference type="ARBA" id="ARBA00022768"/>
    </source>
</evidence>
<dbReference type="InterPro" id="IPR009000">
    <property type="entry name" value="Transl_B-barrel_sf"/>
</dbReference>
<dbReference type="PANTHER" id="PTHR43261">
    <property type="entry name" value="TRANSLATION ELONGATION FACTOR G-RELATED"/>
    <property type="match status" value="1"/>
</dbReference>
<dbReference type="CDD" id="cd04088">
    <property type="entry name" value="EFG_mtEFG_II"/>
    <property type="match status" value="1"/>
</dbReference>
<dbReference type="Proteomes" id="UP000245959">
    <property type="component" value="Unassembled WGS sequence"/>
</dbReference>
<dbReference type="Pfam" id="PF22042">
    <property type="entry name" value="EF-G_D2"/>
    <property type="match status" value="1"/>
</dbReference>
<feature type="binding site" evidence="8">
    <location>
        <begin position="30"/>
        <end position="37"/>
    </location>
    <ligand>
        <name>GTP</name>
        <dbReference type="ChEBI" id="CHEBI:37565"/>
    </ligand>
</feature>
<dbReference type="SUPFAM" id="SSF50447">
    <property type="entry name" value="Translation proteins"/>
    <property type="match status" value="1"/>
</dbReference>
<dbReference type="InterPro" id="IPR004540">
    <property type="entry name" value="Transl_elong_EFG/EF2"/>
</dbReference>
<dbReference type="GeneID" id="78296345"/>
<dbReference type="Gene3D" id="3.40.50.300">
    <property type="entry name" value="P-loop containing nucleotide triphosphate hydrolases"/>
    <property type="match status" value="1"/>
</dbReference>
<evidence type="ECO:0000313" key="11">
    <source>
        <dbReference type="Proteomes" id="UP000245959"/>
    </source>
</evidence>
<dbReference type="FunFam" id="2.40.30.10:FF:000006">
    <property type="entry name" value="Elongation factor G"/>
    <property type="match status" value="1"/>
</dbReference>
<dbReference type="NCBIfam" id="TIGR00231">
    <property type="entry name" value="small_GTP"/>
    <property type="match status" value="1"/>
</dbReference>
<dbReference type="FunFam" id="3.30.70.240:FF:000001">
    <property type="entry name" value="Elongation factor G"/>
    <property type="match status" value="1"/>
</dbReference>
<dbReference type="GO" id="GO:0005525">
    <property type="term" value="F:GTP binding"/>
    <property type="evidence" value="ECO:0007669"/>
    <property type="project" value="UniProtKB-UniRule"/>
</dbReference>
<evidence type="ECO:0000256" key="7">
    <source>
        <dbReference type="ARBA" id="ARBA00024731"/>
    </source>
</evidence>
<evidence type="ECO:0000256" key="3">
    <source>
        <dbReference type="ARBA" id="ARBA00022741"/>
    </source>
</evidence>
<dbReference type="GO" id="GO:0005737">
    <property type="term" value="C:cytoplasm"/>
    <property type="evidence" value="ECO:0007669"/>
    <property type="project" value="UniProtKB-SubCell"/>
</dbReference>
<evidence type="ECO:0000313" key="10">
    <source>
        <dbReference type="EMBL" id="PVY38438.1"/>
    </source>
</evidence>
<dbReference type="InterPro" id="IPR053905">
    <property type="entry name" value="EF-G-like_DII"/>
</dbReference>
<keyword evidence="5 8" id="KW-0648">Protein biosynthesis</keyword>
<dbReference type="NCBIfam" id="NF009381">
    <property type="entry name" value="PRK12740.1-5"/>
    <property type="match status" value="1"/>
</dbReference>
<dbReference type="CDD" id="cd16262">
    <property type="entry name" value="EFG_III"/>
    <property type="match status" value="1"/>
</dbReference>
<comment type="similarity">
    <text evidence="1 8">Belongs to the TRAFAC class translation factor GTPase superfamily. Classic translation factor GTPase family. EF-G/EF-2 subfamily.</text>
</comment>
<dbReference type="InterPro" id="IPR014721">
    <property type="entry name" value="Ribsml_uS5_D2-typ_fold_subgr"/>
</dbReference>
<evidence type="ECO:0000256" key="6">
    <source>
        <dbReference type="ARBA" id="ARBA00023134"/>
    </source>
</evidence>
<dbReference type="Gene3D" id="2.40.30.10">
    <property type="entry name" value="Translation factors"/>
    <property type="match status" value="1"/>
</dbReference>
<dbReference type="AlphaFoldDB" id="A0A2U1APY9"/>
<feature type="domain" description="Tr-type G" evidence="9">
    <location>
        <begin position="21"/>
        <end position="296"/>
    </location>
</feature>
<keyword evidence="3 8" id="KW-0547">Nucleotide-binding</keyword>
<reference evidence="10 11" key="1">
    <citation type="submission" date="2018-04" db="EMBL/GenBank/DDBJ databases">
        <title>Genomic Encyclopedia of Type Strains, Phase IV (KMG-IV): sequencing the most valuable type-strain genomes for metagenomic binning, comparative biology and taxonomic classification.</title>
        <authorList>
            <person name="Goeker M."/>
        </authorList>
    </citation>
    <scope>NUCLEOTIDE SEQUENCE [LARGE SCALE GENOMIC DNA]</scope>
    <source>
        <strain evidence="10 11">DSM 14823</strain>
    </source>
</reference>
<dbReference type="GO" id="GO:0032790">
    <property type="term" value="P:ribosome disassembly"/>
    <property type="evidence" value="ECO:0007669"/>
    <property type="project" value="TreeGrafter"/>
</dbReference>
<dbReference type="SUPFAM" id="SSF54211">
    <property type="entry name" value="Ribosomal protein S5 domain 2-like"/>
    <property type="match status" value="1"/>
</dbReference>
<name>A0A2U1APY9_9BACT</name>
<dbReference type="Gene3D" id="3.30.230.10">
    <property type="match status" value="1"/>
</dbReference>
<keyword evidence="8" id="KW-0963">Cytoplasm</keyword>
<dbReference type="Pfam" id="PF03764">
    <property type="entry name" value="EFG_IV"/>
    <property type="match status" value="1"/>
</dbReference>
<keyword evidence="11" id="KW-1185">Reference proteome</keyword>
<evidence type="ECO:0000256" key="8">
    <source>
        <dbReference type="HAMAP-Rule" id="MF_00054"/>
    </source>
</evidence>
<comment type="function">
    <text evidence="7 8">Catalyzes the GTP-dependent ribosomal translocation step during translation elongation. During this step, the ribosome changes from the pre-translocational (PRE) to the post-translocational (POST) state as the newly formed A-site-bound peptidyl-tRNA and P-site-bound deacylated tRNA move to the P and E sites, respectively. Catalyzes the coordinated movement of the two tRNA molecules, the mRNA and conformational changes in the ribosome.</text>
</comment>
<dbReference type="CDD" id="cd03713">
    <property type="entry name" value="EFG_mtEFG_C"/>
    <property type="match status" value="1"/>
</dbReference>
<feature type="binding site" evidence="8">
    <location>
        <begin position="94"/>
        <end position="98"/>
    </location>
    <ligand>
        <name>GTP</name>
        <dbReference type="ChEBI" id="CHEBI:37565"/>
    </ligand>
</feature>
<dbReference type="InterPro" id="IPR047872">
    <property type="entry name" value="EFG_IV"/>
</dbReference>
<dbReference type="EMBL" id="QEKH01000026">
    <property type="protein sequence ID" value="PVY38438.1"/>
    <property type="molecule type" value="Genomic_DNA"/>
</dbReference>
<dbReference type="InterPro" id="IPR027417">
    <property type="entry name" value="P-loop_NTPase"/>
</dbReference>
<dbReference type="InterPro" id="IPR005225">
    <property type="entry name" value="Small_GTP-bd"/>
</dbReference>
<feature type="binding site" evidence="8">
    <location>
        <begin position="148"/>
        <end position="151"/>
    </location>
    <ligand>
        <name>GTP</name>
        <dbReference type="ChEBI" id="CHEBI:37565"/>
    </ligand>
</feature>
<dbReference type="InterPro" id="IPR035647">
    <property type="entry name" value="EFG_III/V"/>
</dbReference>
<dbReference type="Gene3D" id="3.30.70.870">
    <property type="entry name" value="Elongation Factor G (Translational Gtpase), domain 3"/>
    <property type="match status" value="1"/>
</dbReference>
<dbReference type="FunFam" id="3.30.70.870:FF:000001">
    <property type="entry name" value="Elongation factor G"/>
    <property type="match status" value="1"/>
</dbReference>
<accession>A0A2U1APY9</accession>
<evidence type="ECO:0000256" key="5">
    <source>
        <dbReference type="ARBA" id="ARBA00022917"/>
    </source>
</evidence>
<dbReference type="HAMAP" id="MF_00054_B">
    <property type="entry name" value="EF_G_EF_2_B"/>
    <property type="match status" value="1"/>
</dbReference>